<name>R7WD69_AEGTA</name>
<proteinExistence type="predicted"/>
<protein>
    <recommendedName>
        <fullName evidence="2">DUF295 domain-containing protein</fullName>
    </recommendedName>
</protein>
<dbReference type="AlphaFoldDB" id="R7WD69"/>
<dbReference type="EnsemblPlants" id="EMT20631">
    <property type="protein sequence ID" value="EMT20631"/>
    <property type="gene ID" value="F775_03793"/>
</dbReference>
<sequence>MRRCFPDLVLCEPATRRYQLIPRMEEVKHERYFGAFLYVDGAINVGSWEEKSYNQSTFQVVCLLYQRHDRVCEEIGRARVCVFYYYTHCGRLVLNRPPGWYLKKEYHGPSSLNLHGPESLYFLGRTTHFPYWGIKHDDRALLLFKGYTKVYSVPDVARGSVFRLVDHSKHPVDIQLTEATSELVGYKEEYFGAGSGALEIVAADKGSVVVTMATKAWMFSVDLETMEVAEYKCKKNDDVVAYLM</sequence>
<accession>R7WD69</accession>
<reference evidence="1" key="1">
    <citation type="submission" date="2015-06" db="UniProtKB">
        <authorList>
            <consortium name="EnsemblPlants"/>
        </authorList>
    </citation>
    <scope>IDENTIFICATION</scope>
</reference>
<evidence type="ECO:0000313" key="1">
    <source>
        <dbReference type="EnsemblPlants" id="EMT20631"/>
    </source>
</evidence>
<organism evidence="1">
    <name type="scientific">Aegilops tauschii</name>
    <name type="common">Tausch's goatgrass</name>
    <name type="synonym">Aegilops squarrosa</name>
    <dbReference type="NCBI Taxonomy" id="37682"/>
    <lineage>
        <taxon>Eukaryota</taxon>
        <taxon>Viridiplantae</taxon>
        <taxon>Streptophyta</taxon>
        <taxon>Embryophyta</taxon>
        <taxon>Tracheophyta</taxon>
        <taxon>Spermatophyta</taxon>
        <taxon>Magnoliopsida</taxon>
        <taxon>Liliopsida</taxon>
        <taxon>Poales</taxon>
        <taxon>Poaceae</taxon>
        <taxon>BOP clade</taxon>
        <taxon>Pooideae</taxon>
        <taxon>Triticodae</taxon>
        <taxon>Triticeae</taxon>
        <taxon>Triticinae</taxon>
        <taxon>Aegilops</taxon>
    </lineage>
</organism>
<evidence type="ECO:0008006" key="2">
    <source>
        <dbReference type="Google" id="ProtNLM"/>
    </source>
</evidence>
<dbReference type="PANTHER" id="PTHR33207">
    <property type="entry name" value="F-BOX DOMAIN CONTAINING PROTEIN-RELATED"/>
    <property type="match status" value="1"/>
</dbReference>